<evidence type="ECO:0000313" key="4">
    <source>
        <dbReference type="Proteomes" id="UP001601992"/>
    </source>
</evidence>
<sequence>MIESEFEDGPDELVTIGVLARASGLTATALRFYDDCGLLPPARVDSSSGYRYYTPGQRERAVTIRRLREIGMSLETVAAVLAGGVEVGGRLLDEHVAELERRAHEAAAAAEAIKYALRAESDPHLVAVGGREFAEAIEQVRSATARDASIAVLTGILIEADGDSVVLTATDRYRLTTRSLVPARAAARPWSLVVSAADLAARITRLREQEQILISSIADALVLTGTEEIRCPAITEPYPDYRRMLAELPPARTRVVVARDPLLAAAEEAGTRTLHCVIDADALRTSIGQNGPAHRIPAAVNGIRSALAFDPGTLSPALRTAVGPEIMLDITAPDQPVVIRSAAAGDLTTLAMPTRTSTTQKDHP</sequence>
<dbReference type="InterPro" id="IPR047057">
    <property type="entry name" value="MerR_fam"/>
</dbReference>
<organism evidence="3 4">
    <name type="scientific">Nocardia jiangxiensis</name>
    <dbReference type="NCBI Taxonomy" id="282685"/>
    <lineage>
        <taxon>Bacteria</taxon>
        <taxon>Bacillati</taxon>
        <taxon>Actinomycetota</taxon>
        <taxon>Actinomycetes</taxon>
        <taxon>Mycobacteriales</taxon>
        <taxon>Nocardiaceae</taxon>
        <taxon>Nocardia</taxon>
    </lineage>
</organism>
<dbReference type="InterPro" id="IPR022637">
    <property type="entry name" value="DNA_polIII_beta_cen"/>
</dbReference>
<dbReference type="Gene3D" id="3.10.150.10">
    <property type="entry name" value="DNA Polymerase III, subunit A, domain 2"/>
    <property type="match status" value="2"/>
</dbReference>
<keyword evidence="1" id="KW-0238">DNA-binding</keyword>
<dbReference type="PANTHER" id="PTHR30204:SF97">
    <property type="entry name" value="MERR FAMILY REGULATORY PROTEIN"/>
    <property type="match status" value="1"/>
</dbReference>
<evidence type="ECO:0000313" key="3">
    <source>
        <dbReference type="EMBL" id="MFF3569069.1"/>
    </source>
</evidence>
<comment type="caution">
    <text evidence="3">The sequence shown here is derived from an EMBL/GenBank/DDBJ whole genome shotgun (WGS) entry which is preliminary data.</text>
</comment>
<dbReference type="EMBL" id="JBIAQY010000004">
    <property type="protein sequence ID" value="MFF3569069.1"/>
    <property type="molecule type" value="Genomic_DNA"/>
</dbReference>
<keyword evidence="4" id="KW-1185">Reference proteome</keyword>
<dbReference type="Proteomes" id="UP001601992">
    <property type="component" value="Unassembled WGS sequence"/>
</dbReference>
<name>A0ABW6S055_9NOCA</name>
<dbReference type="Pfam" id="PF02767">
    <property type="entry name" value="DNA_pol3_beta_2"/>
    <property type="match status" value="1"/>
</dbReference>
<dbReference type="PANTHER" id="PTHR30204">
    <property type="entry name" value="REDOX-CYCLING DRUG-SENSING TRANSCRIPTIONAL ACTIVATOR SOXR"/>
    <property type="match status" value="1"/>
</dbReference>
<dbReference type="InterPro" id="IPR046938">
    <property type="entry name" value="DNA_clamp_sf"/>
</dbReference>
<dbReference type="PROSITE" id="PS50937">
    <property type="entry name" value="HTH_MERR_2"/>
    <property type="match status" value="1"/>
</dbReference>
<accession>A0ABW6S055</accession>
<gene>
    <name evidence="3" type="ORF">ACFYXQ_14955</name>
</gene>
<dbReference type="PROSITE" id="PS00552">
    <property type="entry name" value="HTH_MERR_1"/>
    <property type="match status" value="1"/>
</dbReference>
<dbReference type="Pfam" id="PF13411">
    <property type="entry name" value="MerR_1"/>
    <property type="match status" value="1"/>
</dbReference>
<dbReference type="SUPFAM" id="SSF46955">
    <property type="entry name" value="Putative DNA-binding domain"/>
    <property type="match status" value="1"/>
</dbReference>
<dbReference type="InterPro" id="IPR001001">
    <property type="entry name" value="DNA_polIII_beta"/>
</dbReference>
<dbReference type="Gene3D" id="1.10.1660.10">
    <property type="match status" value="1"/>
</dbReference>
<dbReference type="CDD" id="cd00140">
    <property type="entry name" value="beta_clamp"/>
    <property type="match status" value="1"/>
</dbReference>
<proteinExistence type="predicted"/>
<dbReference type="InterPro" id="IPR009061">
    <property type="entry name" value="DNA-bd_dom_put_sf"/>
</dbReference>
<dbReference type="RefSeq" id="WP_387403841.1">
    <property type="nucleotide sequence ID" value="NZ_JBIAQY010000004.1"/>
</dbReference>
<protein>
    <submittedName>
        <fullName evidence="3">MerR family transcriptional regulator</fullName>
    </submittedName>
</protein>
<feature type="domain" description="HTH merR-type" evidence="2">
    <location>
        <begin position="13"/>
        <end position="83"/>
    </location>
</feature>
<evidence type="ECO:0000256" key="1">
    <source>
        <dbReference type="ARBA" id="ARBA00023125"/>
    </source>
</evidence>
<dbReference type="SMART" id="SM00422">
    <property type="entry name" value="HTH_MERR"/>
    <property type="match status" value="1"/>
</dbReference>
<evidence type="ECO:0000259" key="2">
    <source>
        <dbReference type="PROSITE" id="PS50937"/>
    </source>
</evidence>
<dbReference type="SUPFAM" id="SSF55979">
    <property type="entry name" value="DNA clamp"/>
    <property type="match status" value="1"/>
</dbReference>
<dbReference type="InterPro" id="IPR000551">
    <property type="entry name" value="MerR-type_HTH_dom"/>
</dbReference>
<reference evidence="3 4" key="1">
    <citation type="submission" date="2024-10" db="EMBL/GenBank/DDBJ databases">
        <title>The Natural Products Discovery Center: Release of the First 8490 Sequenced Strains for Exploring Actinobacteria Biosynthetic Diversity.</title>
        <authorList>
            <person name="Kalkreuter E."/>
            <person name="Kautsar S.A."/>
            <person name="Yang D."/>
            <person name="Bader C.D."/>
            <person name="Teijaro C.N."/>
            <person name="Fluegel L."/>
            <person name="Davis C.M."/>
            <person name="Simpson J.R."/>
            <person name="Lauterbach L."/>
            <person name="Steele A.D."/>
            <person name="Gui C."/>
            <person name="Meng S."/>
            <person name="Li G."/>
            <person name="Viehrig K."/>
            <person name="Ye F."/>
            <person name="Su P."/>
            <person name="Kiefer A.F."/>
            <person name="Nichols A."/>
            <person name="Cepeda A.J."/>
            <person name="Yan W."/>
            <person name="Fan B."/>
            <person name="Jiang Y."/>
            <person name="Adhikari A."/>
            <person name="Zheng C.-J."/>
            <person name="Schuster L."/>
            <person name="Cowan T.M."/>
            <person name="Smanski M.J."/>
            <person name="Chevrette M.G."/>
            <person name="De Carvalho L.P.S."/>
            <person name="Shen B."/>
        </authorList>
    </citation>
    <scope>NUCLEOTIDE SEQUENCE [LARGE SCALE GENOMIC DNA]</scope>
    <source>
        <strain evidence="3 4">NPDC002593</strain>
    </source>
</reference>